<sequence length="67" mass="6819">MKVCIAYSRELMASASLNDGDGEADGDGDGGGPGDVHPASTDPASIDATNPAVSRTSQPWRFINAPT</sequence>
<evidence type="ECO:0000256" key="1">
    <source>
        <dbReference type="SAM" id="MobiDB-lite"/>
    </source>
</evidence>
<accession>A0ABT9TNX3</accession>
<dbReference type="RefSeq" id="WP_197493545.1">
    <property type="nucleotide sequence ID" value="NZ_BDDW01000002.1"/>
</dbReference>
<reference evidence="2 3" key="1">
    <citation type="submission" date="2023-07" db="EMBL/GenBank/DDBJ databases">
        <title>Sorghum-associated microbial communities from plants grown in Nebraska, USA.</title>
        <authorList>
            <person name="Schachtman D."/>
        </authorList>
    </citation>
    <scope>NUCLEOTIDE SEQUENCE [LARGE SCALE GENOMIC DNA]</scope>
    <source>
        <strain evidence="2 3">CC523</strain>
    </source>
</reference>
<evidence type="ECO:0000313" key="3">
    <source>
        <dbReference type="Proteomes" id="UP001244563"/>
    </source>
</evidence>
<feature type="compositionally biased region" description="Polar residues" evidence="1">
    <location>
        <begin position="47"/>
        <end position="59"/>
    </location>
</feature>
<gene>
    <name evidence="2" type="ORF">J2T10_003024</name>
</gene>
<organism evidence="2 3">
    <name type="scientific">Paenarthrobacter nicotinovorans</name>
    <name type="common">Arthrobacter nicotinovorans</name>
    <dbReference type="NCBI Taxonomy" id="29320"/>
    <lineage>
        <taxon>Bacteria</taxon>
        <taxon>Bacillati</taxon>
        <taxon>Actinomycetota</taxon>
        <taxon>Actinomycetes</taxon>
        <taxon>Micrococcales</taxon>
        <taxon>Micrococcaceae</taxon>
        <taxon>Paenarthrobacter</taxon>
    </lineage>
</organism>
<feature type="region of interest" description="Disordered" evidence="1">
    <location>
        <begin position="16"/>
        <end position="67"/>
    </location>
</feature>
<protein>
    <submittedName>
        <fullName evidence="2">Uncharacterized protein</fullName>
    </submittedName>
</protein>
<keyword evidence="3" id="KW-1185">Reference proteome</keyword>
<dbReference type="Proteomes" id="UP001244563">
    <property type="component" value="Unassembled WGS sequence"/>
</dbReference>
<proteinExistence type="predicted"/>
<dbReference type="EMBL" id="JAUSSW010000008">
    <property type="protein sequence ID" value="MDQ0103360.1"/>
    <property type="molecule type" value="Genomic_DNA"/>
</dbReference>
<evidence type="ECO:0000313" key="2">
    <source>
        <dbReference type="EMBL" id="MDQ0103360.1"/>
    </source>
</evidence>
<comment type="caution">
    <text evidence="2">The sequence shown here is derived from an EMBL/GenBank/DDBJ whole genome shotgun (WGS) entry which is preliminary data.</text>
</comment>
<name>A0ABT9TNX3_PAENI</name>